<keyword evidence="1" id="KW-1133">Transmembrane helix</keyword>
<evidence type="ECO:0000313" key="3">
    <source>
        <dbReference type="Proteomes" id="UP001589693"/>
    </source>
</evidence>
<gene>
    <name evidence="2" type="ORF">ACFFQA_31960</name>
</gene>
<comment type="caution">
    <text evidence="2">The sequence shown here is derived from an EMBL/GenBank/DDBJ whole genome shotgun (WGS) entry which is preliminary data.</text>
</comment>
<reference evidence="2 3" key="1">
    <citation type="submission" date="2024-09" db="EMBL/GenBank/DDBJ databases">
        <authorList>
            <person name="Sun Q."/>
            <person name="Mori K."/>
        </authorList>
    </citation>
    <scope>NUCLEOTIDE SEQUENCE [LARGE SCALE GENOMIC DNA]</scope>
    <source>
        <strain evidence="2 3">TBRC 7907</strain>
    </source>
</reference>
<feature type="transmembrane region" description="Helical" evidence="1">
    <location>
        <begin position="82"/>
        <end position="104"/>
    </location>
</feature>
<dbReference type="EMBL" id="JBHLZU010000027">
    <property type="protein sequence ID" value="MFB9908575.1"/>
    <property type="molecule type" value="Genomic_DNA"/>
</dbReference>
<feature type="transmembrane region" description="Helical" evidence="1">
    <location>
        <begin position="260"/>
        <end position="282"/>
    </location>
</feature>
<sequence>MSTPERTSGVNGVIHDIGYQRYQGPRLGKRYAMWSLYVHSLRTAFGLGRGFRAKLLPWSLGGAATIAGLVFMIISTQTGLQVMGYVDLIGSLSYVVVIFLAVAAPEMVSRDLGNTLMPLYLSRPLSSADYALSKLAALVSGVFLTLAPSMVVMFAGNAFSTKDGVTGVLDHAGQFASGIAAVAIHAVVLAALALPLASLSGRRIFASTLVLAVFLISAPISQGLAEFSGAPEVPGMIYPVTLLNGVDHWLLGGTNADPGVWGPMYGVVTLLLTCAAVGLLLLRYRKVTS</sequence>
<dbReference type="RefSeq" id="WP_377860408.1">
    <property type="nucleotide sequence ID" value="NZ_JBHLZU010000027.1"/>
</dbReference>
<feature type="transmembrane region" description="Helical" evidence="1">
    <location>
        <begin position="204"/>
        <end position="225"/>
    </location>
</feature>
<feature type="transmembrane region" description="Helical" evidence="1">
    <location>
        <begin position="55"/>
        <end position="76"/>
    </location>
</feature>
<evidence type="ECO:0008006" key="4">
    <source>
        <dbReference type="Google" id="ProtNLM"/>
    </source>
</evidence>
<keyword evidence="1" id="KW-0472">Membrane</keyword>
<name>A0ABV6A5Y1_9PSEU</name>
<keyword evidence="1" id="KW-0812">Transmembrane</keyword>
<feature type="transmembrane region" description="Helical" evidence="1">
    <location>
        <begin position="135"/>
        <end position="155"/>
    </location>
</feature>
<evidence type="ECO:0000313" key="2">
    <source>
        <dbReference type="EMBL" id="MFB9908575.1"/>
    </source>
</evidence>
<accession>A0ABV6A5Y1</accession>
<evidence type="ECO:0000256" key="1">
    <source>
        <dbReference type="SAM" id="Phobius"/>
    </source>
</evidence>
<proteinExistence type="predicted"/>
<feature type="transmembrane region" description="Helical" evidence="1">
    <location>
        <begin position="175"/>
        <end position="197"/>
    </location>
</feature>
<organism evidence="2 3">
    <name type="scientific">Allokutzneria oryzae</name>
    <dbReference type="NCBI Taxonomy" id="1378989"/>
    <lineage>
        <taxon>Bacteria</taxon>
        <taxon>Bacillati</taxon>
        <taxon>Actinomycetota</taxon>
        <taxon>Actinomycetes</taxon>
        <taxon>Pseudonocardiales</taxon>
        <taxon>Pseudonocardiaceae</taxon>
        <taxon>Allokutzneria</taxon>
    </lineage>
</organism>
<keyword evidence="3" id="KW-1185">Reference proteome</keyword>
<dbReference type="Proteomes" id="UP001589693">
    <property type="component" value="Unassembled WGS sequence"/>
</dbReference>
<protein>
    <recommendedName>
        <fullName evidence="4">ABC transporter permease</fullName>
    </recommendedName>
</protein>